<dbReference type="InterPro" id="IPR043130">
    <property type="entry name" value="CDP-OH_PTrfase_TM_dom"/>
</dbReference>
<evidence type="ECO:0000256" key="6">
    <source>
        <dbReference type="SAM" id="Phobius"/>
    </source>
</evidence>
<evidence type="ECO:0000256" key="2">
    <source>
        <dbReference type="ARBA" id="ARBA00010441"/>
    </source>
</evidence>
<dbReference type="GO" id="GO:0016020">
    <property type="term" value="C:membrane"/>
    <property type="evidence" value="ECO:0007669"/>
    <property type="project" value="UniProtKB-SubCell"/>
</dbReference>
<dbReference type="GO" id="GO:0016780">
    <property type="term" value="F:phosphotransferase activity, for other substituted phosphate groups"/>
    <property type="evidence" value="ECO:0007669"/>
    <property type="project" value="InterPro"/>
</dbReference>
<dbReference type="GO" id="GO:0008654">
    <property type="term" value="P:phospholipid biosynthetic process"/>
    <property type="evidence" value="ECO:0007669"/>
    <property type="project" value="InterPro"/>
</dbReference>
<evidence type="ECO:0000313" key="8">
    <source>
        <dbReference type="EMBL" id="TBU12630.1"/>
    </source>
</evidence>
<feature type="transmembrane region" description="Helical" evidence="6">
    <location>
        <begin position="172"/>
        <end position="193"/>
    </location>
</feature>
<keyword evidence="4 6" id="KW-0472">Membrane</keyword>
<reference evidence="9 10" key="1">
    <citation type="submission" date="2017-12" db="EMBL/GenBank/DDBJ databases">
        <authorList>
            <person name="Pombert J.-F."/>
            <person name="Haag K.L."/>
            <person name="Ebert D."/>
        </authorList>
    </citation>
    <scope>NUCLEOTIDE SEQUENCE [LARGE SCALE GENOMIC DNA]</scope>
    <source>
        <strain evidence="7">FI-OER-3-3</strain>
        <strain evidence="8">IL-G-3</strain>
    </source>
</reference>
<evidence type="ECO:0000313" key="10">
    <source>
        <dbReference type="Proteomes" id="UP000292362"/>
    </source>
</evidence>
<comment type="subcellular location">
    <subcellularLocation>
        <location evidence="1">Membrane</location>
    </subcellularLocation>
</comment>
<protein>
    <submittedName>
        <fullName evidence="7">CDP-alcohol phosphatidyltransferase</fullName>
    </submittedName>
</protein>
<accession>A0A4Q9KXY3</accession>
<keyword evidence="6" id="KW-0812">Transmembrane</keyword>
<feature type="transmembrane region" description="Helical" evidence="6">
    <location>
        <begin position="144"/>
        <end position="160"/>
    </location>
</feature>
<evidence type="ECO:0000313" key="9">
    <source>
        <dbReference type="Proteomes" id="UP000292282"/>
    </source>
</evidence>
<dbReference type="Pfam" id="PF01066">
    <property type="entry name" value="CDP-OH_P_transf"/>
    <property type="match status" value="1"/>
</dbReference>
<evidence type="ECO:0000256" key="3">
    <source>
        <dbReference type="ARBA" id="ARBA00022679"/>
    </source>
</evidence>
<dbReference type="OrthoDB" id="196717at2759"/>
<comment type="caution">
    <text evidence="7">The sequence shown here is derived from an EMBL/GenBank/DDBJ whole genome shotgun (WGS) entry which is preliminary data.</text>
</comment>
<feature type="transmembrane region" description="Helical" evidence="6">
    <location>
        <begin position="284"/>
        <end position="306"/>
    </location>
</feature>
<keyword evidence="3 5" id="KW-0808">Transferase</keyword>
<dbReference type="InterPro" id="IPR000462">
    <property type="entry name" value="CDP-OH_P_trans"/>
</dbReference>
<keyword evidence="6" id="KW-1133">Transmembrane helix</keyword>
<dbReference type="EMBL" id="PITJ01001316">
    <property type="protein sequence ID" value="TBT99515.1"/>
    <property type="molecule type" value="Genomic_DNA"/>
</dbReference>
<feature type="transmembrane region" description="Helical" evidence="6">
    <location>
        <begin position="318"/>
        <end position="336"/>
    </location>
</feature>
<dbReference type="STRING" id="1176355.A0A4Q9KXY3"/>
<dbReference type="VEuPathDB" id="MicrosporidiaDB:CWI38_0688p0030"/>
<dbReference type="Proteomes" id="UP000292282">
    <property type="component" value="Unassembled WGS sequence"/>
</dbReference>
<evidence type="ECO:0000256" key="1">
    <source>
        <dbReference type="ARBA" id="ARBA00004370"/>
    </source>
</evidence>
<dbReference type="PANTHER" id="PTHR10414:SF37">
    <property type="entry name" value="BB IN A BOXCAR, ISOFORM C"/>
    <property type="match status" value="1"/>
</dbReference>
<dbReference type="Gene3D" id="1.20.120.1760">
    <property type="match status" value="1"/>
</dbReference>
<feature type="transmembrane region" description="Helical" evidence="6">
    <location>
        <begin position="226"/>
        <end position="245"/>
    </location>
</feature>
<evidence type="ECO:0000256" key="5">
    <source>
        <dbReference type="RuleBase" id="RU003750"/>
    </source>
</evidence>
<evidence type="ECO:0000313" key="7">
    <source>
        <dbReference type="EMBL" id="TBT99515.1"/>
    </source>
</evidence>
<keyword evidence="9" id="KW-1185">Reference proteome</keyword>
<comment type="similarity">
    <text evidence="2 5">Belongs to the CDP-alcohol phosphatidyltransferase class-I family.</text>
</comment>
<proteinExistence type="inferred from homology"/>
<dbReference type="InterPro" id="IPR048254">
    <property type="entry name" value="CDP_ALCOHOL_P_TRANSF_CS"/>
</dbReference>
<dbReference type="Proteomes" id="UP000292362">
    <property type="component" value="Unassembled WGS sequence"/>
</dbReference>
<dbReference type="AlphaFoldDB" id="A0A4Q9KXY3"/>
<dbReference type="InterPro" id="IPR014472">
    <property type="entry name" value="CHOPT"/>
</dbReference>
<feature type="transmembrane region" description="Helical" evidence="6">
    <location>
        <begin position="77"/>
        <end position="98"/>
    </location>
</feature>
<dbReference type="PANTHER" id="PTHR10414">
    <property type="entry name" value="ETHANOLAMINEPHOSPHOTRANSFERASE"/>
    <property type="match status" value="1"/>
</dbReference>
<name>A0A4Q9KXY3_9MICR</name>
<feature type="transmembrane region" description="Helical" evidence="6">
    <location>
        <begin position="37"/>
        <end position="65"/>
    </location>
</feature>
<gene>
    <name evidence="7" type="ORF">CWI37_1316p0030</name>
    <name evidence="8" type="ORF">CWI38_0688p0030</name>
</gene>
<dbReference type="PROSITE" id="PS00379">
    <property type="entry name" value="CDP_ALCOHOL_P_TRANSF"/>
    <property type="match status" value="1"/>
</dbReference>
<dbReference type="EMBL" id="PITK01000688">
    <property type="protein sequence ID" value="TBU12630.1"/>
    <property type="molecule type" value="Genomic_DNA"/>
</dbReference>
<dbReference type="PIRSF" id="PIRSF015665">
    <property type="entry name" value="CHOPT"/>
    <property type="match status" value="1"/>
</dbReference>
<organism evidence="7 10">
    <name type="scientific">Hamiltosporidium tvaerminnensis</name>
    <dbReference type="NCBI Taxonomy" id="1176355"/>
    <lineage>
        <taxon>Eukaryota</taxon>
        <taxon>Fungi</taxon>
        <taxon>Fungi incertae sedis</taxon>
        <taxon>Microsporidia</taxon>
        <taxon>Dubosqiidae</taxon>
        <taxon>Hamiltosporidium</taxon>
    </lineage>
</organism>
<dbReference type="VEuPathDB" id="MicrosporidiaDB:CWI37_1316p0030"/>
<evidence type="ECO:0000256" key="4">
    <source>
        <dbReference type="ARBA" id="ARBA00023136"/>
    </source>
</evidence>
<feature type="transmembrane region" description="Helical" evidence="6">
    <location>
        <begin position="342"/>
        <end position="364"/>
    </location>
</feature>
<sequence length="384" mass="44501">MLRGTAIDPLENLKTYHYECTDKSILANKVLNPYYDWVVNLIPLWIAPNLITVCGLLCVITSYFITVNHDPELIGAAPRRIILVNAILFFLYATFDAIDGKQARRTNEKSPLGQLFDHGSDSLVCCMSSVLVCSAAGFGRSVSFYMFLFCLMIGFYCVALEEYYTGIFNLGYINGATEGVYSVILVQLITFIFGKNFWNFSKNNFLEKLFCKLLNIKFQNYFETDFATFCFLFSVGTIIYTLYNIKKYKKKRRSRRSLLQIFQLLAILGLTWSARYIFIRGYALIFFLQLFPLFFNFSILCTQTVYSHLLKEKIPMPIFSYFLYFISLSILNIRGFGIYNVIIIPILSMVSSFLYFQFVFDIVVEICNYLKINCLTITKRNKKN</sequence>
<feature type="transmembrane region" description="Helical" evidence="6">
    <location>
        <begin position="257"/>
        <end position="278"/>
    </location>
</feature>